<protein>
    <recommendedName>
        <fullName evidence="4">Type IV conjugative transfer system protein TraE</fullName>
    </recommendedName>
</protein>
<dbReference type="Pfam" id="PF05309">
    <property type="entry name" value="TraE"/>
    <property type="match status" value="1"/>
</dbReference>
<evidence type="ECO:0000256" key="1">
    <source>
        <dbReference type="SAM" id="Phobius"/>
    </source>
</evidence>
<organism evidence="2 3">
    <name type="scientific">Pantoea cypripedii</name>
    <name type="common">Pectobacterium cypripedii</name>
    <name type="synonym">Erwinia cypripedii</name>
    <dbReference type="NCBI Taxonomy" id="55209"/>
    <lineage>
        <taxon>Bacteria</taxon>
        <taxon>Pseudomonadati</taxon>
        <taxon>Pseudomonadota</taxon>
        <taxon>Gammaproteobacteria</taxon>
        <taxon>Enterobacterales</taxon>
        <taxon>Erwiniaceae</taxon>
        <taxon>Pantoea</taxon>
    </lineage>
</organism>
<dbReference type="RefSeq" id="WP_208718439.1">
    <property type="nucleotide sequence ID" value="NZ_CP024770.1"/>
</dbReference>
<evidence type="ECO:0008006" key="4">
    <source>
        <dbReference type="Google" id="ProtNLM"/>
    </source>
</evidence>
<keyword evidence="2" id="KW-0614">Plasmid</keyword>
<dbReference type="InterPro" id="IPR007973">
    <property type="entry name" value="Pilus_assembly_TraE"/>
</dbReference>
<sequence>MEYRLRVAGNRNMAVAILVLLIIAILALGLCWRMYSDNRELMAQIVNNRQVIVVPYGADSPFSFTGERGDARYLRLMALAWGNLRLNINSANADASHEMLLAAACDGAETPLQAVLAEESARVKGNSGGSVFYPKDFQVWPEKGIVDITGQLELSYGMHSGSPVDKHYRIRTDLRNNRLCWSAFLEVPHA</sequence>
<dbReference type="Proteomes" id="UP000502005">
    <property type="component" value="Plasmid pNE1B"/>
</dbReference>
<accession>A0A6B9GFN7</accession>
<evidence type="ECO:0000313" key="2">
    <source>
        <dbReference type="EMBL" id="QGY32539.1"/>
    </source>
</evidence>
<dbReference type="AlphaFoldDB" id="A0A6B9GFN7"/>
<feature type="transmembrane region" description="Helical" evidence="1">
    <location>
        <begin position="12"/>
        <end position="35"/>
    </location>
</feature>
<keyword evidence="1" id="KW-1133">Transmembrane helix</keyword>
<gene>
    <name evidence="2" type="ORF">CUN67_26625</name>
</gene>
<geneLocation type="plasmid" evidence="3">
    <name>pne1b</name>
</geneLocation>
<proteinExistence type="predicted"/>
<keyword evidence="1" id="KW-0812">Transmembrane</keyword>
<keyword evidence="1" id="KW-0472">Membrane</keyword>
<reference evidence="2 3" key="1">
    <citation type="submission" date="2017-11" db="EMBL/GenBank/DDBJ databases">
        <title>Genome sequence of Pantoea cypripedii NE1.</title>
        <authorList>
            <person name="Nascimento F.X."/>
        </authorList>
    </citation>
    <scope>NUCLEOTIDE SEQUENCE [LARGE SCALE GENOMIC DNA]</scope>
    <source>
        <strain evidence="2 3">NE1</strain>
        <plasmid evidence="3">pne1b</plasmid>
    </source>
</reference>
<dbReference type="EMBL" id="CP024770">
    <property type="protein sequence ID" value="QGY32539.1"/>
    <property type="molecule type" value="Genomic_DNA"/>
</dbReference>
<name>A0A6B9GFN7_PANCY</name>
<evidence type="ECO:0000313" key="3">
    <source>
        <dbReference type="Proteomes" id="UP000502005"/>
    </source>
</evidence>